<keyword evidence="4" id="KW-1185">Reference proteome</keyword>
<evidence type="ECO:0000259" key="2">
    <source>
        <dbReference type="Pfam" id="PF25800"/>
    </source>
</evidence>
<accession>A0A944HCE9</accession>
<evidence type="ECO:0000256" key="1">
    <source>
        <dbReference type="SAM" id="MobiDB-lite"/>
    </source>
</evidence>
<feature type="region of interest" description="Disordered" evidence="1">
    <location>
        <begin position="413"/>
        <end position="435"/>
    </location>
</feature>
<dbReference type="RefSeq" id="WP_214362599.1">
    <property type="nucleotide sequence ID" value="NZ_JAEKFT010000019.1"/>
</dbReference>
<organism evidence="3 4">
    <name type="scientific">Denitromonas iodatirespirans</name>
    <dbReference type="NCBI Taxonomy" id="2795389"/>
    <lineage>
        <taxon>Bacteria</taxon>
        <taxon>Pseudomonadati</taxon>
        <taxon>Pseudomonadota</taxon>
        <taxon>Betaproteobacteria</taxon>
        <taxon>Rhodocyclales</taxon>
        <taxon>Zoogloeaceae</taxon>
        <taxon>Denitromonas</taxon>
    </lineage>
</organism>
<dbReference type="Proteomes" id="UP000694660">
    <property type="component" value="Unassembled WGS sequence"/>
</dbReference>
<feature type="domain" description="FimV N-terminal" evidence="2">
    <location>
        <begin position="26"/>
        <end position="124"/>
    </location>
</feature>
<evidence type="ECO:0000313" key="3">
    <source>
        <dbReference type="EMBL" id="MBT0962647.1"/>
    </source>
</evidence>
<name>A0A944HCE9_DENI1</name>
<feature type="region of interest" description="Disordered" evidence="1">
    <location>
        <begin position="632"/>
        <end position="701"/>
    </location>
</feature>
<feature type="region of interest" description="Disordered" evidence="1">
    <location>
        <begin position="229"/>
        <end position="294"/>
    </location>
</feature>
<evidence type="ECO:0000313" key="4">
    <source>
        <dbReference type="Proteomes" id="UP000694660"/>
    </source>
</evidence>
<dbReference type="Pfam" id="PF25800">
    <property type="entry name" value="FimV_N"/>
    <property type="match status" value="1"/>
</dbReference>
<reference evidence="4" key="1">
    <citation type="journal article" date="2022" name="ISME J.">
        <title>Genetic and phylogenetic analysis of dissimilatory iodate-reducing bacteria identifies potential niches across the world's oceans.</title>
        <authorList>
            <person name="Reyes-Umana V."/>
            <person name="Henning Z."/>
            <person name="Lee K."/>
            <person name="Barnum T.P."/>
            <person name="Coates J.D."/>
        </authorList>
    </citation>
    <scope>NUCLEOTIDE SEQUENCE [LARGE SCALE GENOMIC DNA]</scope>
    <source>
        <strain evidence="4">IR12</strain>
    </source>
</reference>
<feature type="compositionally biased region" description="Acidic residues" evidence="1">
    <location>
        <begin position="643"/>
        <end position="652"/>
    </location>
</feature>
<sequence length="701" mass="75028">MNSPLRPTLLLLWTLAVLPATTHAIGFGEIISQSAIGEPFRAEVRLHGLRPNESANCLRTVPGPDSSDGIPAVLNTQIAIDMRAGNPVAVVTRRQAVHDPIVRLTLEETCSARLKRTYTLLLPSPIAAPVPPVAARATPAPSPTATDAKPAPVTTAALGGAWTLTADASINQLARQLFPASREDRIGFIRATRALNRADRSIRSSRQTLAAGSTLQLPTREAIAAAHPAPVEAAAPAAAPTRARPPAPAPDTAPPADTPPPAAAADAPPNGDRLSLSGDTAGLDGFKLSQQLGDPGLIDRTTEAERELLRREQQLIMKLDEQITARLELTDRIARIEEIQRALAAQLGSSATSVADATTAPAAAPAPAPAPTEAPSAPATSAWQTLLDWLPLALAGLLATLLAAWLVRRRRSAPVADNAPDETPTTPPRAEARAMPVPQAGESFDFSPVEWDGSIPAELQHSVAPIAIEEADLSAEHESAVELADIMMSFGRIQGAAETLAEFIRSNPKQAVTPWLKLLEVYRAADMRDDFEVITRQLNKTFNVKIVGWDEFDTVRQTTDSVEQMAHIVKMLTDTWMTVDCQAYIQRLLRDNRDGARQGFPIAVVDDLLMLMAVLEDRLGPYQHDDAELDETPIDLSTPLDDTPPEEAESPADTDAPASKNTPLPDLDFHLDSGDTPVLGDNDTNLSETHPLGELGRKDQE</sequence>
<gene>
    <name evidence="3" type="ORF">I8J34_15810</name>
</gene>
<comment type="caution">
    <text evidence="3">The sequence shown here is derived from an EMBL/GenBank/DDBJ whole genome shotgun (WGS) entry which is preliminary data.</text>
</comment>
<feature type="region of interest" description="Disordered" evidence="1">
    <location>
        <begin position="358"/>
        <end position="377"/>
    </location>
</feature>
<feature type="compositionally biased region" description="Low complexity" evidence="1">
    <location>
        <begin position="229"/>
        <end position="242"/>
    </location>
</feature>
<dbReference type="AlphaFoldDB" id="A0A944HCE9"/>
<dbReference type="InterPro" id="IPR057840">
    <property type="entry name" value="FimV_N"/>
</dbReference>
<protein>
    <recommendedName>
        <fullName evidence="2">FimV N-terminal domain-containing protein</fullName>
    </recommendedName>
</protein>
<dbReference type="PANTHER" id="PTHR45725">
    <property type="entry name" value="FORMIN HOMOLOGY 2 FAMILY MEMBER"/>
    <property type="match status" value="1"/>
</dbReference>
<proteinExistence type="predicted"/>
<dbReference type="InterPro" id="IPR051425">
    <property type="entry name" value="Formin_Homology"/>
</dbReference>
<dbReference type="EMBL" id="JAEKFT010000019">
    <property type="protein sequence ID" value="MBT0962647.1"/>
    <property type="molecule type" value="Genomic_DNA"/>
</dbReference>
<feature type="compositionally biased region" description="Pro residues" evidence="1">
    <location>
        <begin position="243"/>
        <end position="262"/>
    </location>
</feature>